<dbReference type="InterPro" id="IPR044974">
    <property type="entry name" value="Disease_R_plants"/>
</dbReference>
<evidence type="ECO:0000256" key="1">
    <source>
        <dbReference type="ARBA" id="ARBA00022614"/>
    </source>
</evidence>
<dbReference type="InterPro" id="IPR035897">
    <property type="entry name" value="Toll_tir_struct_dom_sf"/>
</dbReference>
<dbReference type="Gene3D" id="3.80.10.10">
    <property type="entry name" value="Ribonuclease Inhibitor"/>
    <property type="match status" value="2"/>
</dbReference>
<dbReference type="Pfam" id="PF00560">
    <property type="entry name" value="LRR_1"/>
    <property type="match status" value="2"/>
</dbReference>
<accession>A0AAV1R4Z2</accession>
<proteinExistence type="predicted"/>
<dbReference type="InterPro" id="IPR003591">
    <property type="entry name" value="Leu-rich_rpt_typical-subtyp"/>
</dbReference>
<dbReference type="GO" id="GO:0006952">
    <property type="term" value="P:defense response"/>
    <property type="evidence" value="ECO:0007669"/>
    <property type="project" value="InterPro"/>
</dbReference>
<feature type="domain" description="TIR" evidence="3">
    <location>
        <begin position="571"/>
        <end position="718"/>
    </location>
</feature>
<dbReference type="SMART" id="SM00369">
    <property type="entry name" value="LRR_TYP"/>
    <property type="match status" value="3"/>
</dbReference>
<keyword evidence="1" id="KW-0433">Leucine-rich repeat</keyword>
<evidence type="ECO:0000313" key="5">
    <source>
        <dbReference type="Proteomes" id="UP001314170"/>
    </source>
</evidence>
<dbReference type="InterPro" id="IPR032675">
    <property type="entry name" value="LRR_dom_sf"/>
</dbReference>
<dbReference type="PROSITE" id="PS50104">
    <property type="entry name" value="TIR"/>
    <property type="match status" value="1"/>
</dbReference>
<dbReference type="SUPFAM" id="SSF52200">
    <property type="entry name" value="Toll/Interleukin receptor TIR domain"/>
    <property type="match status" value="1"/>
</dbReference>
<dbReference type="GO" id="GO:0007165">
    <property type="term" value="P:signal transduction"/>
    <property type="evidence" value="ECO:0007669"/>
    <property type="project" value="InterPro"/>
</dbReference>
<dbReference type="SMART" id="SM00255">
    <property type="entry name" value="TIR"/>
    <property type="match status" value="1"/>
</dbReference>
<dbReference type="Pfam" id="PF20160">
    <property type="entry name" value="C-JID"/>
    <property type="match status" value="1"/>
</dbReference>
<sequence>MKAFSKMSKLRLLKIHNVELSEGPEYLSNELRFLEWHGYPSKSLPACFQVDNLVELDMSYSTVEQLGHGFKRSINLKIINLSHSINMTNTPDFTGIPNLESLILEGCTSLFEVHPSLGHHKKLQLVNLVDCNSLRILPSNLEMESLKVCRLDGCSKLEKFPDIVGNMNCLRELRLDGTGIAELSSSIHLLKSLKKLDLSGCSELQNIPENLGKVESLEELDASKTSIRQPPASFFLLKNLKVLSFEGCKRITVNLTDQVLPSLSGLCSLVELDLSDCNLGEGAVPEDIGCLTSLWSLDLSRNNFVSLPKSINQLSGLEMLILEDCVMLESLPEVPSNIQTVNLNGCLNLKEIADPIKLRSSKISEFKCQNCWELYKHNGQNNLGLNMLESYLQGSFPRPGFGIAVPGNEIPDWFNHQSNGSSIWVQVPCSYEDGDDSGWMGFAACVAFSAYGESPSLFCHFKVNGREDYPSPMSISCNSVQVQSDHLWLFYLSFDYLKELKEWKNESFSNIELSFHSYEQGVEVMNWERGVEVKNFGVCLVSSSGRLSVASKEAASSYIDYLATSSSYRQWKHNVFLTVNGCNNFTYLYTALVQRGIINHGELEHLKVIGSSLLEAIEESRLSVIIFKRDYACSIWWLDELVKIVGFLNKIRSETVFPVSVVSYDVEQSKIDEQTESYTIVFDKDEEGDFSQSEEKVQRWMNILNKVATSFGSESSER</sequence>
<gene>
    <name evidence="4" type="ORF">DCAF_LOCUS6544</name>
</gene>
<keyword evidence="2" id="KW-0677">Repeat</keyword>
<keyword evidence="5" id="KW-1185">Reference proteome</keyword>
<dbReference type="InterPro" id="IPR001611">
    <property type="entry name" value="Leu-rich_rpt"/>
</dbReference>
<dbReference type="Proteomes" id="UP001314170">
    <property type="component" value="Unassembled WGS sequence"/>
</dbReference>
<dbReference type="SUPFAM" id="SSF52058">
    <property type="entry name" value="L domain-like"/>
    <property type="match status" value="1"/>
</dbReference>
<dbReference type="AlphaFoldDB" id="A0AAV1R4Z2"/>
<evidence type="ECO:0000259" key="3">
    <source>
        <dbReference type="PROSITE" id="PS50104"/>
    </source>
</evidence>
<comment type="caution">
    <text evidence="4">The sequence shown here is derived from an EMBL/GenBank/DDBJ whole genome shotgun (WGS) entry which is preliminary data.</text>
</comment>
<evidence type="ECO:0000256" key="2">
    <source>
        <dbReference type="ARBA" id="ARBA00022737"/>
    </source>
</evidence>
<dbReference type="EMBL" id="CAWUPB010000903">
    <property type="protein sequence ID" value="CAK7328801.1"/>
    <property type="molecule type" value="Genomic_DNA"/>
</dbReference>
<evidence type="ECO:0000313" key="4">
    <source>
        <dbReference type="EMBL" id="CAK7328801.1"/>
    </source>
</evidence>
<dbReference type="Pfam" id="PF01582">
    <property type="entry name" value="TIR"/>
    <property type="match status" value="1"/>
</dbReference>
<name>A0AAV1R4Z2_9ROSI</name>
<organism evidence="4 5">
    <name type="scientific">Dovyalis caffra</name>
    <dbReference type="NCBI Taxonomy" id="77055"/>
    <lineage>
        <taxon>Eukaryota</taxon>
        <taxon>Viridiplantae</taxon>
        <taxon>Streptophyta</taxon>
        <taxon>Embryophyta</taxon>
        <taxon>Tracheophyta</taxon>
        <taxon>Spermatophyta</taxon>
        <taxon>Magnoliopsida</taxon>
        <taxon>eudicotyledons</taxon>
        <taxon>Gunneridae</taxon>
        <taxon>Pentapetalae</taxon>
        <taxon>rosids</taxon>
        <taxon>fabids</taxon>
        <taxon>Malpighiales</taxon>
        <taxon>Salicaceae</taxon>
        <taxon>Flacourtieae</taxon>
        <taxon>Dovyalis</taxon>
    </lineage>
</organism>
<dbReference type="InterPro" id="IPR045344">
    <property type="entry name" value="C-JID"/>
</dbReference>
<dbReference type="PANTHER" id="PTHR11017:SF559">
    <property type="entry name" value="DISEASE RESISTANCE PROTEIN CHL1"/>
    <property type="match status" value="1"/>
</dbReference>
<protein>
    <recommendedName>
        <fullName evidence="3">TIR domain-containing protein</fullName>
    </recommendedName>
</protein>
<dbReference type="PANTHER" id="PTHR11017">
    <property type="entry name" value="LEUCINE-RICH REPEAT-CONTAINING PROTEIN"/>
    <property type="match status" value="1"/>
</dbReference>
<reference evidence="4 5" key="1">
    <citation type="submission" date="2024-01" db="EMBL/GenBank/DDBJ databases">
        <authorList>
            <person name="Waweru B."/>
        </authorList>
    </citation>
    <scope>NUCLEOTIDE SEQUENCE [LARGE SCALE GENOMIC DNA]</scope>
</reference>
<dbReference type="InterPro" id="IPR000157">
    <property type="entry name" value="TIR_dom"/>
</dbReference>
<dbReference type="Gene3D" id="3.40.50.10140">
    <property type="entry name" value="Toll/interleukin-1 receptor homology (TIR) domain"/>
    <property type="match status" value="1"/>
</dbReference>